<dbReference type="AlphaFoldDB" id="A0A1A8ZAY4"/>
<dbReference type="Gene3D" id="1.25.40.10">
    <property type="entry name" value="Tetratricopeptide repeat domain"/>
    <property type="match status" value="2"/>
</dbReference>
<dbReference type="EMBL" id="LT594324">
    <property type="protein sequence ID" value="SBT40997.1"/>
    <property type="molecule type" value="Genomic_DNA"/>
</dbReference>
<dbReference type="InterPro" id="IPR011990">
    <property type="entry name" value="TPR-like_helical_dom_sf"/>
</dbReference>
<gene>
    <name evidence="1" type="ORF">GA0070621_1114</name>
</gene>
<dbReference type="Proteomes" id="UP000198765">
    <property type="component" value="Chromosome I"/>
</dbReference>
<dbReference type="RefSeq" id="WP_091192090.1">
    <property type="nucleotide sequence ID" value="NZ_LT594324.1"/>
</dbReference>
<protein>
    <submittedName>
        <fullName evidence="1">Tetratricopeptide repeat-containing protein</fullName>
    </submittedName>
</protein>
<dbReference type="PATRIC" id="fig|299146.4.peg.1151"/>
<evidence type="ECO:0000313" key="2">
    <source>
        <dbReference type="Proteomes" id="UP000198765"/>
    </source>
</evidence>
<organism evidence="1 2">
    <name type="scientific">Micromonospora narathiwatensis</name>
    <dbReference type="NCBI Taxonomy" id="299146"/>
    <lineage>
        <taxon>Bacteria</taxon>
        <taxon>Bacillati</taxon>
        <taxon>Actinomycetota</taxon>
        <taxon>Actinomycetes</taxon>
        <taxon>Micromonosporales</taxon>
        <taxon>Micromonosporaceae</taxon>
        <taxon>Micromonospora</taxon>
    </lineage>
</organism>
<dbReference type="InterPro" id="IPR019734">
    <property type="entry name" value="TPR_rpt"/>
</dbReference>
<dbReference type="SMART" id="SM00028">
    <property type="entry name" value="TPR"/>
    <property type="match status" value="5"/>
</dbReference>
<dbReference type="PANTHER" id="PTHR19959:SF119">
    <property type="entry name" value="FUNGAL LIPASE-LIKE DOMAIN-CONTAINING PROTEIN"/>
    <property type="match status" value="1"/>
</dbReference>
<dbReference type="Pfam" id="PF13374">
    <property type="entry name" value="TPR_10"/>
    <property type="match status" value="1"/>
</dbReference>
<dbReference type="SUPFAM" id="SSF52540">
    <property type="entry name" value="P-loop containing nucleoside triphosphate hydrolases"/>
    <property type="match status" value="1"/>
</dbReference>
<reference evidence="1 2" key="1">
    <citation type="submission" date="2016-06" db="EMBL/GenBank/DDBJ databases">
        <authorList>
            <person name="Kjaerup R.B."/>
            <person name="Dalgaard T.S."/>
            <person name="Juul-Madsen H.R."/>
        </authorList>
    </citation>
    <scope>NUCLEOTIDE SEQUENCE [LARGE SCALE GENOMIC DNA]</scope>
    <source>
        <strain evidence="1 2">DSM 45248</strain>
    </source>
</reference>
<dbReference type="InterPro" id="IPR027417">
    <property type="entry name" value="P-loop_NTPase"/>
</dbReference>
<dbReference type="OrthoDB" id="3218567at2"/>
<dbReference type="SUPFAM" id="SSF48452">
    <property type="entry name" value="TPR-like"/>
    <property type="match status" value="2"/>
</dbReference>
<evidence type="ECO:0000313" key="1">
    <source>
        <dbReference type="EMBL" id="SBT40997.1"/>
    </source>
</evidence>
<keyword evidence="2" id="KW-1185">Reference proteome</keyword>
<sequence length="880" mass="94780">MTEQQPVPRQSIAAVAGAAYGVIGADLHIFGDGTPVYLLQRWPSETAVADPAWLRQSPSRMLNARHEVVPFCGRAAERETLHRWRRSPTRLSAHWLYGPGGQGKTRLAARFAEEARTDGWLVVQALHGLGTVLPAPSREDLDPAQHAGVLLVVDYADRWPLSHLTWLFSNSLLHRRDVPARILLIARSAEQWPAIRATLANHMADHASTALSPLPDEPSGRTFIFETARDSFAARYEVTDAETITPPGPLTGPKMGLTLAVHMAALVAVDAAVSGRTAPTDLAGMTVYLIDREQLNWHQLHEHKRGTPTIGTAPETMRRMVFLAALSGAVPPEVGKDLVTRLKLSAGADGLLADHAVCYPAPDAQTFLEPLYPDRLAEDFIALTLPGHTSDYPAASWSADFTGEILNALGSVPGLSPARAVTFMAAAAERWPHVGVGHLYPNLRRNPRLLVTAGSAAMTAVSELPDVDMNALRAAEQFLPAERHVDFDIGAAAVNTRLTVHRLAATDDPGRRGQYHGLHGWRLANAGRHLEALEATMAAAGEYRRAAEAGDADRWLPLLAAALNNICVTQSELGRQHLAREAAEEAVALRRRFAEADPGQRAKLALALNTYGLLLSELGEHEAATGPASESLGIRRELAEGDRRLLPDVASSLTNLGLLRVHLGDLDGALAAVEEAAVIYRDLAAVDPARHLPDLATALNNLGSRLAEVDRVADACAALEEAVSLRRRLVQRNETAFLPSLAGVLNNHGNVLARLGRHTEALASTEESAAIYRRLGQDRHIARVLLNLGNRLADAGRGDEAQHAYEESVRIRRRLAVANPAAHAQELAQSLIAAAGSGVVAEAQDLADEAIDILAGLPATATTERDLAEARKVRHRLDQT</sequence>
<dbReference type="PANTHER" id="PTHR19959">
    <property type="entry name" value="KINESIN LIGHT CHAIN"/>
    <property type="match status" value="1"/>
</dbReference>
<accession>A0A1A8ZAY4</accession>
<proteinExistence type="predicted"/>
<dbReference type="Pfam" id="PF13424">
    <property type="entry name" value="TPR_12"/>
    <property type="match status" value="1"/>
</dbReference>
<name>A0A1A8ZAY4_9ACTN</name>